<dbReference type="InterPro" id="IPR012349">
    <property type="entry name" value="Split_barrel_FMN-bd"/>
</dbReference>
<proteinExistence type="inferred from homology"/>
<dbReference type="EMBL" id="JAVDYG010000001">
    <property type="protein sequence ID" value="MDR7360453.1"/>
    <property type="molecule type" value="Genomic_DNA"/>
</dbReference>
<keyword evidence="4" id="KW-1185">Reference proteome</keyword>
<evidence type="ECO:0000256" key="1">
    <source>
        <dbReference type="ARBA" id="ARBA00008710"/>
    </source>
</evidence>
<evidence type="ECO:0000313" key="3">
    <source>
        <dbReference type="EMBL" id="MDR7360453.1"/>
    </source>
</evidence>
<accession>A0ABU2BPA1</accession>
<dbReference type="NCBIfam" id="TIGR00026">
    <property type="entry name" value="hi_GC_TIGR00026"/>
    <property type="match status" value="1"/>
</dbReference>
<dbReference type="PANTHER" id="PTHR39428">
    <property type="entry name" value="F420H(2)-DEPENDENT QUINONE REDUCTASE RV1261C"/>
    <property type="match status" value="1"/>
</dbReference>
<comment type="similarity">
    <text evidence="1">Belongs to the F420H(2)-dependent quinone reductase family.</text>
</comment>
<comment type="caution">
    <text evidence="3">The sequence shown here is derived from an EMBL/GenBank/DDBJ whole genome shotgun (WGS) entry which is preliminary data.</text>
</comment>
<evidence type="ECO:0000313" key="4">
    <source>
        <dbReference type="Proteomes" id="UP001183648"/>
    </source>
</evidence>
<evidence type="ECO:0000256" key="2">
    <source>
        <dbReference type="ARBA" id="ARBA00049106"/>
    </source>
</evidence>
<comment type="catalytic activity">
    <reaction evidence="2">
        <text>oxidized coenzyme F420-(gamma-L-Glu)(n) + a quinol + H(+) = reduced coenzyme F420-(gamma-L-Glu)(n) + a quinone</text>
        <dbReference type="Rhea" id="RHEA:39663"/>
        <dbReference type="Rhea" id="RHEA-COMP:12939"/>
        <dbReference type="Rhea" id="RHEA-COMP:14378"/>
        <dbReference type="ChEBI" id="CHEBI:15378"/>
        <dbReference type="ChEBI" id="CHEBI:24646"/>
        <dbReference type="ChEBI" id="CHEBI:132124"/>
        <dbReference type="ChEBI" id="CHEBI:133980"/>
        <dbReference type="ChEBI" id="CHEBI:139511"/>
    </reaction>
</comment>
<dbReference type="PANTHER" id="PTHR39428:SF3">
    <property type="entry name" value="DEAZAFLAVIN-DEPENDENT NITROREDUCTASE"/>
    <property type="match status" value="1"/>
</dbReference>
<name>A0ABU2BPA1_9ACTN</name>
<dbReference type="RefSeq" id="WP_310296911.1">
    <property type="nucleotide sequence ID" value="NZ_BAAAPS010000006.1"/>
</dbReference>
<sequence>MSRLMDPARKPEALDSPLVGRVIKRASKANVWVYRRTNGRVGGTWRIGSGFRKPVPVCLLEHTGRRTGLTRTTPLLFLRDGSRIVLVASQGGRATDPIWHRNLQANPDAVVQVRGERIPVRAHTASPSERAELWPRLLDLYADFATYQAWTDREIPVVVLEPR</sequence>
<dbReference type="InterPro" id="IPR004378">
    <property type="entry name" value="F420H2_quin_Rdtase"/>
</dbReference>
<dbReference type="Proteomes" id="UP001183648">
    <property type="component" value="Unassembled WGS sequence"/>
</dbReference>
<dbReference type="Gene3D" id="2.30.110.10">
    <property type="entry name" value="Electron Transport, Fmn-binding Protein, Chain A"/>
    <property type="match status" value="1"/>
</dbReference>
<protein>
    <submittedName>
        <fullName evidence="3">Deazaflavin-dependent oxidoreductase (Nitroreductase family)</fullName>
    </submittedName>
</protein>
<dbReference type="Pfam" id="PF04075">
    <property type="entry name" value="F420H2_quin_red"/>
    <property type="match status" value="1"/>
</dbReference>
<gene>
    <name evidence="3" type="ORF">J2S63_000006</name>
</gene>
<organism evidence="3 4">
    <name type="scientific">Nocardioides marmoribigeumensis</name>
    <dbReference type="NCBI Taxonomy" id="433649"/>
    <lineage>
        <taxon>Bacteria</taxon>
        <taxon>Bacillati</taxon>
        <taxon>Actinomycetota</taxon>
        <taxon>Actinomycetes</taxon>
        <taxon>Propionibacteriales</taxon>
        <taxon>Nocardioidaceae</taxon>
        <taxon>Nocardioides</taxon>
    </lineage>
</organism>
<reference evidence="3 4" key="1">
    <citation type="submission" date="2023-07" db="EMBL/GenBank/DDBJ databases">
        <title>Sequencing the genomes of 1000 actinobacteria strains.</title>
        <authorList>
            <person name="Klenk H.-P."/>
        </authorList>
    </citation>
    <scope>NUCLEOTIDE SEQUENCE [LARGE SCALE GENOMIC DNA]</scope>
    <source>
        <strain evidence="3 4">DSM 19426</strain>
    </source>
</reference>
<dbReference type="SUPFAM" id="SSF50475">
    <property type="entry name" value="FMN-binding split barrel"/>
    <property type="match status" value="1"/>
</dbReference>